<dbReference type="InterPro" id="IPR043145">
    <property type="entry name" value="Znf_ZZ_sf"/>
</dbReference>
<dbReference type="FunCoup" id="A0A066WK84">
    <property type="interactions" value="233"/>
</dbReference>
<dbReference type="GO" id="GO:0006357">
    <property type="term" value="P:regulation of transcription by RNA polymerase II"/>
    <property type="evidence" value="ECO:0007669"/>
    <property type="project" value="TreeGrafter"/>
</dbReference>
<dbReference type="GO" id="GO:0006338">
    <property type="term" value="P:chromatin remodeling"/>
    <property type="evidence" value="ECO:0007669"/>
    <property type="project" value="TreeGrafter"/>
</dbReference>
<dbReference type="Pfam" id="PF25299">
    <property type="entry name" value="ZZ_ADA2"/>
    <property type="match status" value="1"/>
</dbReference>
<feature type="domain" description="SANT" evidence="13">
    <location>
        <begin position="83"/>
        <end position="135"/>
    </location>
</feature>
<dbReference type="PROSITE" id="PS01357">
    <property type="entry name" value="ZF_ZZ_1"/>
    <property type="match status" value="1"/>
</dbReference>
<protein>
    <recommendedName>
        <fullName evidence="17">Transcriptional adapter 2</fullName>
    </recommendedName>
</protein>
<dbReference type="GO" id="GO:0003713">
    <property type="term" value="F:transcription coactivator activity"/>
    <property type="evidence" value="ECO:0007669"/>
    <property type="project" value="TreeGrafter"/>
</dbReference>
<dbReference type="InterPro" id="IPR007526">
    <property type="entry name" value="SWIRM"/>
</dbReference>
<dbReference type="FunFam" id="3.30.60.90:FF:000008">
    <property type="entry name" value="Transcriptional adapter 2"/>
    <property type="match status" value="1"/>
</dbReference>
<feature type="compositionally biased region" description="Low complexity" evidence="9">
    <location>
        <begin position="570"/>
        <end position="581"/>
    </location>
</feature>
<dbReference type="CDD" id="cd02335">
    <property type="entry name" value="ZZ_ADA2"/>
    <property type="match status" value="1"/>
</dbReference>
<dbReference type="InterPro" id="IPR017930">
    <property type="entry name" value="Myb_dom"/>
</dbReference>
<dbReference type="PROSITE" id="PS51294">
    <property type="entry name" value="HTH_MYB"/>
    <property type="match status" value="1"/>
</dbReference>
<keyword evidence="2" id="KW-0479">Metal-binding</keyword>
<evidence type="ECO:0000256" key="7">
    <source>
        <dbReference type="ARBA" id="ARBA00023242"/>
    </source>
</evidence>
<evidence type="ECO:0000259" key="10">
    <source>
        <dbReference type="PROSITE" id="PS50090"/>
    </source>
</evidence>
<keyword evidence="16" id="KW-1185">Reference proteome</keyword>
<organism evidence="15 16">
    <name type="scientific">Tilletiaria anomala (strain ATCC 24038 / CBS 436.72 / UBC 951)</name>
    <dbReference type="NCBI Taxonomy" id="1037660"/>
    <lineage>
        <taxon>Eukaryota</taxon>
        <taxon>Fungi</taxon>
        <taxon>Dikarya</taxon>
        <taxon>Basidiomycota</taxon>
        <taxon>Ustilaginomycotina</taxon>
        <taxon>Exobasidiomycetes</taxon>
        <taxon>Georgefischeriales</taxon>
        <taxon>Tilletiariaceae</taxon>
        <taxon>Tilletiaria</taxon>
    </lineage>
</organism>
<dbReference type="GO" id="GO:0005634">
    <property type="term" value="C:nucleus"/>
    <property type="evidence" value="ECO:0007669"/>
    <property type="project" value="UniProtKB-SubCell"/>
</dbReference>
<gene>
    <name evidence="15" type="ORF">K437DRAFT_51636</name>
</gene>
<keyword evidence="4" id="KW-0862">Zinc</keyword>
<dbReference type="GO" id="GO:0070461">
    <property type="term" value="C:SAGA-type complex"/>
    <property type="evidence" value="ECO:0007669"/>
    <property type="project" value="TreeGrafter"/>
</dbReference>
<evidence type="ECO:0008006" key="17">
    <source>
        <dbReference type="Google" id="ProtNLM"/>
    </source>
</evidence>
<comment type="subcellular location">
    <subcellularLocation>
        <location evidence="1">Nucleus</location>
    </subcellularLocation>
</comment>
<evidence type="ECO:0000256" key="9">
    <source>
        <dbReference type="SAM" id="MobiDB-lite"/>
    </source>
</evidence>
<feature type="compositionally biased region" description="Low complexity" evidence="9">
    <location>
        <begin position="349"/>
        <end position="375"/>
    </location>
</feature>
<dbReference type="EMBL" id="JMSN01000016">
    <property type="protein sequence ID" value="KDN51429.1"/>
    <property type="molecule type" value="Genomic_DNA"/>
</dbReference>
<feature type="compositionally biased region" description="Low complexity" evidence="9">
    <location>
        <begin position="391"/>
        <end position="417"/>
    </location>
</feature>
<dbReference type="Gene3D" id="1.10.10.10">
    <property type="entry name" value="Winged helix-like DNA-binding domain superfamily/Winged helix DNA-binding domain"/>
    <property type="match status" value="1"/>
</dbReference>
<dbReference type="InterPro" id="IPR017884">
    <property type="entry name" value="SANT_dom"/>
</dbReference>
<dbReference type="Pfam" id="PF04433">
    <property type="entry name" value="SWIRM"/>
    <property type="match status" value="1"/>
</dbReference>
<dbReference type="InterPro" id="IPR055141">
    <property type="entry name" value="TADA2A_B-like_dom"/>
</dbReference>
<feature type="domain" description="HTH myb-type" evidence="14">
    <location>
        <begin position="88"/>
        <end position="135"/>
    </location>
</feature>
<feature type="compositionally biased region" description="Basic and acidic residues" evidence="9">
    <location>
        <begin position="592"/>
        <end position="606"/>
    </location>
</feature>
<dbReference type="SMART" id="SM00717">
    <property type="entry name" value="SANT"/>
    <property type="match status" value="1"/>
</dbReference>
<keyword evidence="5" id="KW-0805">Transcription regulation</keyword>
<dbReference type="SUPFAM" id="SSF57850">
    <property type="entry name" value="RING/U-box"/>
    <property type="match status" value="1"/>
</dbReference>
<feature type="domain" description="Myb-like" evidence="10">
    <location>
        <begin position="88"/>
        <end position="131"/>
    </location>
</feature>
<dbReference type="PROSITE" id="PS50090">
    <property type="entry name" value="MYB_LIKE"/>
    <property type="match status" value="1"/>
</dbReference>
<dbReference type="PROSITE" id="PS50135">
    <property type="entry name" value="ZF_ZZ_2"/>
    <property type="match status" value="1"/>
</dbReference>
<dbReference type="GO" id="GO:0003682">
    <property type="term" value="F:chromatin binding"/>
    <property type="evidence" value="ECO:0007669"/>
    <property type="project" value="TreeGrafter"/>
</dbReference>
<dbReference type="AlphaFoldDB" id="A0A066WK84"/>
<dbReference type="RefSeq" id="XP_013244765.1">
    <property type="nucleotide sequence ID" value="XM_013389311.1"/>
</dbReference>
<evidence type="ECO:0000256" key="5">
    <source>
        <dbReference type="ARBA" id="ARBA00023015"/>
    </source>
</evidence>
<dbReference type="PANTHER" id="PTHR12374">
    <property type="entry name" value="TRANSCRIPTIONAL ADAPTOR 2 ADA2 -RELATED"/>
    <property type="match status" value="1"/>
</dbReference>
<dbReference type="SMART" id="SM00291">
    <property type="entry name" value="ZnF_ZZ"/>
    <property type="match status" value="1"/>
</dbReference>
<keyword evidence="7" id="KW-0539">Nucleus</keyword>
<feature type="domain" description="SWIRM" evidence="12">
    <location>
        <begin position="612"/>
        <end position="708"/>
    </location>
</feature>
<dbReference type="SUPFAM" id="SSF46689">
    <property type="entry name" value="Homeodomain-like"/>
    <property type="match status" value="2"/>
</dbReference>
<dbReference type="STRING" id="1037660.A0A066WK84"/>
<evidence type="ECO:0000259" key="14">
    <source>
        <dbReference type="PROSITE" id="PS51294"/>
    </source>
</evidence>
<sequence>MTVSHRKNKVQAKPDDRKLAVEPGIRYHCDACGADITLTVRVRCAGGCEDFDLCGSCFCAGIEVRQHKAWHNYRIVEQHAYPIFCDDWGADEELLLIDGCQIYGVGNWADIADHIGNRTKEEVEKHYIKVFLEGRDGTKEGDRRAAAVLQEAQAARADRVREDEELRGRRSPTPIVAPNMHFKPSVNAEAFQTRKRQRIEDLRIAQANFQPNKLTKPLVSAPTSHSEIAGFMPGRLEFDYEYEQDAENLTKDMEFGRVYKFGGELIKSEHDALGGKKAVQGMARMPPSARGAVGSRTGAGTGSKGLAEAGDTDTPAPEAEDGKEKGQANAVTGDGQGDEVSMSVAESSSQAAKRAAEQTAAATTTSNAAPSASSSVDLKGKKKAIEEDASAPDPSASAVDGTGASSTAAAAGDASQATEDRAADWDEDDADLELKLTVLEMYNERINRRARRKRFMFQRNLMDYKRNIAAERRRPKEERELLNRVRHFAQLQTAQDFEDFLNGLCYEEALRRAAGQMQRWRKAGITSLQDGVQYEKERTERVKKAAALAEGGLAAFPLVAAGLPSGPRQSASKASSAAAAARQREVSVVSQGKDDAGPTGGKKGDAADATGKLGRKPPRPMDFTNDPNLSLLTENEKVLCSTVRVKPAAYLTIKKQILVEYLRRKGKLSRRDCRTLFKMDVNKLGKIYDVIREEGFLDAVTKYGLAGATVDPVVSSDDVLVVNGGTGASMNGSVNGSGGHALNGHHDSAINGSVLKNARGEPLLNANAGPSDSPHQARPWRPTAIV</sequence>
<dbReference type="PROSITE" id="PS50934">
    <property type="entry name" value="SWIRM"/>
    <property type="match status" value="1"/>
</dbReference>
<dbReference type="InterPro" id="IPR036388">
    <property type="entry name" value="WH-like_DNA-bd_sf"/>
</dbReference>
<dbReference type="InterPro" id="IPR009057">
    <property type="entry name" value="Homeodomain-like_sf"/>
</dbReference>
<dbReference type="GeneID" id="25267562"/>
<evidence type="ECO:0000259" key="13">
    <source>
        <dbReference type="PROSITE" id="PS51293"/>
    </source>
</evidence>
<name>A0A066WK84_TILAU</name>
<dbReference type="InParanoid" id="A0A066WK84"/>
<dbReference type="PROSITE" id="PS51293">
    <property type="entry name" value="SANT"/>
    <property type="match status" value="1"/>
</dbReference>
<dbReference type="OMA" id="YNGNHRP"/>
<dbReference type="FunFam" id="1.10.10.10:FF:000087">
    <property type="entry name" value="Transcriptional adapter 2"/>
    <property type="match status" value="1"/>
</dbReference>
<dbReference type="Pfam" id="PF22941">
    <property type="entry name" value="TADA2A-like_3rd"/>
    <property type="match status" value="2"/>
</dbReference>
<feature type="region of interest" description="Disordered" evidence="9">
    <location>
        <begin position="277"/>
        <end position="425"/>
    </location>
</feature>
<reference evidence="15 16" key="1">
    <citation type="submission" date="2014-05" db="EMBL/GenBank/DDBJ databases">
        <title>Draft genome sequence of a rare smut relative, Tilletiaria anomala UBC 951.</title>
        <authorList>
            <consortium name="DOE Joint Genome Institute"/>
            <person name="Toome M."/>
            <person name="Kuo A."/>
            <person name="Henrissat B."/>
            <person name="Lipzen A."/>
            <person name="Tritt A."/>
            <person name="Yoshinaga Y."/>
            <person name="Zane M."/>
            <person name="Barry K."/>
            <person name="Grigoriev I.V."/>
            <person name="Spatafora J.W."/>
            <person name="Aimea M.C."/>
        </authorList>
    </citation>
    <scope>NUCLEOTIDE SEQUENCE [LARGE SCALE GENOMIC DNA]</scope>
    <source>
        <strain evidence="15 16">UBC 951</strain>
    </source>
</reference>
<accession>A0A066WK84</accession>
<dbReference type="FunFam" id="1.10.10.60:FF:000115">
    <property type="entry name" value="Transcriptional adapter 2"/>
    <property type="match status" value="1"/>
</dbReference>
<evidence type="ECO:0000313" key="16">
    <source>
        <dbReference type="Proteomes" id="UP000027361"/>
    </source>
</evidence>
<feature type="domain" description="ZZ-type" evidence="11">
    <location>
        <begin position="24"/>
        <end position="81"/>
    </location>
</feature>
<evidence type="ECO:0000313" key="15">
    <source>
        <dbReference type="EMBL" id="KDN51429.1"/>
    </source>
</evidence>
<keyword evidence="3 8" id="KW-0863">Zinc-finger</keyword>
<dbReference type="PANTHER" id="PTHR12374:SF20">
    <property type="entry name" value="TRANSCRIPTIONAL ADAPTER 2-ALPHA"/>
    <property type="match status" value="1"/>
</dbReference>
<feature type="region of interest" description="Disordered" evidence="9">
    <location>
        <begin position="564"/>
        <end position="624"/>
    </location>
</feature>
<evidence type="ECO:0000256" key="1">
    <source>
        <dbReference type="ARBA" id="ARBA00004123"/>
    </source>
</evidence>
<dbReference type="Pfam" id="PF00249">
    <property type="entry name" value="Myb_DNA-binding"/>
    <property type="match status" value="1"/>
</dbReference>
<feature type="region of interest" description="Disordered" evidence="9">
    <location>
        <begin position="762"/>
        <end position="786"/>
    </location>
</feature>
<evidence type="ECO:0000256" key="8">
    <source>
        <dbReference type="PROSITE-ProRule" id="PRU00228"/>
    </source>
</evidence>
<dbReference type="GO" id="GO:0008270">
    <property type="term" value="F:zinc ion binding"/>
    <property type="evidence" value="ECO:0007669"/>
    <property type="project" value="UniProtKB-KW"/>
</dbReference>
<evidence type="ECO:0000256" key="2">
    <source>
        <dbReference type="ARBA" id="ARBA00022723"/>
    </source>
</evidence>
<dbReference type="Proteomes" id="UP000027361">
    <property type="component" value="Unassembled WGS sequence"/>
</dbReference>
<evidence type="ECO:0000256" key="3">
    <source>
        <dbReference type="ARBA" id="ARBA00022771"/>
    </source>
</evidence>
<comment type="caution">
    <text evidence="15">The sequence shown here is derived from an EMBL/GenBank/DDBJ whole genome shotgun (WGS) entry which is preliminary data.</text>
</comment>
<dbReference type="Gene3D" id="1.10.10.60">
    <property type="entry name" value="Homeodomain-like"/>
    <property type="match status" value="1"/>
</dbReference>
<evidence type="ECO:0000259" key="11">
    <source>
        <dbReference type="PROSITE" id="PS50135"/>
    </source>
</evidence>
<proteinExistence type="predicted"/>
<dbReference type="Gene3D" id="3.30.60.90">
    <property type="match status" value="1"/>
</dbReference>
<evidence type="ECO:0000256" key="4">
    <source>
        <dbReference type="ARBA" id="ARBA00022833"/>
    </source>
</evidence>
<evidence type="ECO:0000259" key="12">
    <source>
        <dbReference type="PROSITE" id="PS50934"/>
    </source>
</evidence>
<dbReference type="OrthoDB" id="270417at2759"/>
<evidence type="ECO:0000256" key="6">
    <source>
        <dbReference type="ARBA" id="ARBA00023163"/>
    </source>
</evidence>
<dbReference type="InterPro" id="IPR000433">
    <property type="entry name" value="Znf_ZZ"/>
</dbReference>
<keyword evidence="6" id="KW-0804">Transcription</keyword>
<dbReference type="InterPro" id="IPR001005">
    <property type="entry name" value="SANT/Myb"/>
</dbReference>
<dbReference type="HOGENOM" id="CLU_018273_3_0_1"/>
<dbReference type="CDD" id="cd00167">
    <property type="entry name" value="SANT"/>
    <property type="match status" value="1"/>
</dbReference>
<dbReference type="InterPro" id="IPR041983">
    <property type="entry name" value="ADA2-like_ZZ"/>
</dbReference>